<accession>W2IIH1</accession>
<gene>
    <name evidence="2" type="ORF">L916_14356</name>
</gene>
<feature type="signal peptide" evidence="1">
    <location>
        <begin position="1"/>
        <end position="25"/>
    </location>
</feature>
<reference evidence="2" key="1">
    <citation type="submission" date="2013-11" db="EMBL/GenBank/DDBJ databases">
        <title>The Genome Sequence of Phytophthora parasitica CJ05E6.</title>
        <authorList>
            <consortium name="The Broad Institute Genomics Platform"/>
            <person name="Russ C."/>
            <person name="Tyler B."/>
            <person name="Panabieres F."/>
            <person name="Shan W."/>
            <person name="Tripathy S."/>
            <person name="Grunwald N."/>
            <person name="Machado M."/>
            <person name="Johnson C.S."/>
            <person name="Arredondo F."/>
            <person name="Hong C."/>
            <person name="Coffey M."/>
            <person name="Young S.K."/>
            <person name="Zeng Q."/>
            <person name="Gargeya S."/>
            <person name="Fitzgerald M."/>
            <person name="Abouelleil A."/>
            <person name="Alvarado L."/>
            <person name="Chapman S.B."/>
            <person name="Gainer-Dewar J."/>
            <person name="Goldberg J."/>
            <person name="Griggs A."/>
            <person name="Gujja S."/>
            <person name="Hansen M."/>
            <person name="Howarth C."/>
            <person name="Imamovic A."/>
            <person name="Ireland A."/>
            <person name="Larimer J."/>
            <person name="McCowan C."/>
            <person name="Murphy C."/>
            <person name="Pearson M."/>
            <person name="Poon T.W."/>
            <person name="Priest M."/>
            <person name="Roberts A."/>
            <person name="Saif S."/>
            <person name="Shea T."/>
            <person name="Sykes S."/>
            <person name="Wortman J."/>
            <person name="Nusbaum C."/>
            <person name="Birren B."/>
        </authorList>
    </citation>
    <scope>NUCLEOTIDE SEQUENCE [LARGE SCALE GENOMIC DNA]</scope>
    <source>
        <strain evidence="2">CJ05E6</strain>
    </source>
</reference>
<organism evidence="2">
    <name type="scientific">Phytophthora nicotianae</name>
    <name type="common">Potato buckeye rot agent</name>
    <name type="synonym">Phytophthora parasitica</name>
    <dbReference type="NCBI Taxonomy" id="4792"/>
    <lineage>
        <taxon>Eukaryota</taxon>
        <taxon>Sar</taxon>
        <taxon>Stramenopiles</taxon>
        <taxon>Oomycota</taxon>
        <taxon>Peronosporomycetes</taxon>
        <taxon>Peronosporales</taxon>
        <taxon>Peronosporaceae</taxon>
        <taxon>Phytophthora</taxon>
    </lineage>
</organism>
<evidence type="ECO:0000313" key="2">
    <source>
        <dbReference type="EMBL" id="ETL33133.1"/>
    </source>
</evidence>
<dbReference type="AlphaFoldDB" id="W2IIH1"/>
<evidence type="ECO:0000256" key="1">
    <source>
        <dbReference type="SAM" id="SignalP"/>
    </source>
</evidence>
<keyword evidence="1" id="KW-0732">Signal</keyword>
<protein>
    <submittedName>
        <fullName evidence="2">Uncharacterized protein</fullName>
    </submittedName>
</protein>
<feature type="chain" id="PRO_5004817536" evidence="1">
    <location>
        <begin position="26"/>
        <end position="110"/>
    </location>
</feature>
<dbReference type="EMBL" id="KI674623">
    <property type="protein sequence ID" value="ETL33133.1"/>
    <property type="molecule type" value="Genomic_DNA"/>
</dbReference>
<dbReference type="Proteomes" id="UP000053864">
    <property type="component" value="Unassembled WGS sequence"/>
</dbReference>
<sequence length="110" mass="12081">MRLNLWKVSSLLDLFHFCPYPGCWCGYTTCSLEEGGANIQALPSTAGAPKAPRAADIQDAVPVCQTLSIYAREKFSGDLQSTILPLATLVQRLAGSIYHWDVEDISFLVF</sequence>
<proteinExistence type="predicted"/>
<name>W2IIH1_PHYNI</name>